<dbReference type="PANTHER" id="PTHR32194">
    <property type="entry name" value="METALLOPROTEASE TLDD"/>
    <property type="match status" value="1"/>
</dbReference>
<dbReference type="InterPro" id="IPR033811">
    <property type="entry name" value="Proteasome_beta_3"/>
</dbReference>
<dbReference type="GO" id="GO:0005737">
    <property type="term" value="C:cytoplasm"/>
    <property type="evidence" value="ECO:0007669"/>
    <property type="project" value="TreeGrafter"/>
</dbReference>
<dbReference type="PROSITE" id="PS51476">
    <property type="entry name" value="PROTEASOME_BETA_2"/>
    <property type="match status" value="1"/>
</dbReference>
<dbReference type="GO" id="GO:0005634">
    <property type="term" value="C:nucleus"/>
    <property type="evidence" value="ECO:0007669"/>
    <property type="project" value="UniProtKB-SubCell"/>
</dbReference>
<dbReference type="GO" id="GO:0043161">
    <property type="term" value="P:proteasome-mediated ubiquitin-dependent protein catabolic process"/>
    <property type="evidence" value="ECO:0007669"/>
    <property type="project" value="InterPro"/>
</dbReference>
<dbReference type="FunCoup" id="D7FY33">
    <property type="interactions" value="423"/>
</dbReference>
<dbReference type="InParanoid" id="D7FY33"/>
<evidence type="ECO:0000256" key="4">
    <source>
        <dbReference type="ARBA" id="ARBA00023242"/>
    </source>
</evidence>
<evidence type="ECO:0008006" key="7">
    <source>
        <dbReference type="Google" id="ProtNLM"/>
    </source>
</evidence>
<evidence type="ECO:0000256" key="1">
    <source>
        <dbReference type="ARBA" id="ARBA00004123"/>
    </source>
</evidence>
<dbReference type="SUPFAM" id="SSF56235">
    <property type="entry name" value="N-terminal nucleophile aminohydrolases (Ntn hydrolases)"/>
    <property type="match status" value="1"/>
</dbReference>
<dbReference type="Proteomes" id="UP000002630">
    <property type="component" value="Unassembled WGS sequence"/>
</dbReference>
<dbReference type="Pfam" id="PF00227">
    <property type="entry name" value="Proteasome"/>
    <property type="match status" value="1"/>
</dbReference>
<dbReference type="AlphaFoldDB" id="D7FY33"/>
<evidence type="ECO:0000256" key="2">
    <source>
        <dbReference type="ARBA" id="ARBA00022490"/>
    </source>
</evidence>
<name>D7FY33_ECTSI</name>
<gene>
    <name evidence="5" type="ORF">Esi_0339_0017</name>
</gene>
<sequence>MSILEYNGAAILAMTGKNCVGICSDSRLGNQAQTVATDFEKIFKMGDKLMVGLPGLATDVITMKELLTFRLNLYRLREEREIKPETFSALMSHILYQKRFGPYFVEPIVAGLKEDNTPFISAFDLIGAPVVTDDFVVGGTCTNNLYGMCESFYRPDMDKDELFETMAQCLLTSVDRDALSGWGGVVHIITPEGIMSKTLKGRQD</sequence>
<dbReference type="CDD" id="cd03759">
    <property type="entry name" value="proteasome_beta_type_3"/>
    <property type="match status" value="1"/>
</dbReference>
<evidence type="ECO:0000256" key="3">
    <source>
        <dbReference type="ARBA" id="ARBA00022942"/>
    </source>
</evidence>
<reference evidence="5 6" key="1">
    <citation type="journal article" date="2010" name="Nature">
        <title>The Ectocarpus genome and the independent evolution of multicellularity in brown algae.</title>
        <authorList>
            <person name="Cock J.M."/>
            <person name="Sterck L."/>
            <person name="Rouze P."/>
            <person name="Scornet D."/>
            <person name="Allen A.E."/>
            <person name="Amoutzias G."/>
            <person name="Anthouard V."/>
            <person name="Artiguenave F."/>
            <person name="Aury J.M."/>
            <person name="Badger J.H."/>
            <person name="Beszteri B."/>
            <person name="Billiau K."/>
            <person name="Bonnet E."/>
            <person name="Bothwell J.H."/>
            <person name="Bowler C."/>
            <person name="Boyen C."/>
            <person name="Brownlee C."/>
            <person name="Carrano C.J."/>
            <person name="Charrier B."/>
            <person name="Cho G.Y."/>
            <person name="Coelho S.M."/>
            <person name="Collen J."/>
            <person name="Corre E."/>
            <person name="Da Silva C."/>
            <person name="Delage L."/>
            <person name="Delaroque N."/>
            <person name="Dittami S.M."/>
            <person name="Doulbeau S."/>
            <person name="Elias M."/>
            <person name="Farnham G."/>
            <person name="Gachon C.M."/>
            <person name="Gschloessl B."/>
            <person name="Heesch S."/>
            <person name="Jabbari K."/>
            <person name="Jubin C."/>
            <person name="Kawai H."/>
            <person name="Kimura K."/>
            <person name="Kloareg B."/>
            <person name="Kupper F.C."/>
            <person name="Lang D."/>
            <person name="Le Bail A."/>
            <person name="Leblanc C."/>
            <person name="Lerouge P."/>
            <person name="Lohr M."/>
            <person name="Lopez P.J."/>
            <person name="Martens C."/>
            <person name="Maumus F."/>
            <person name="Michel G."/>
            <person name="Miranda-Saavedra D."/>
            <person name="Morales J."/>
            <person name="Moreau H."/>
            <person name="Motomura T."/>
            <person name="Nagasato C."/>
            <person name="Napoli C.A."/>
            <person name="Nelson D.R."/>
            <person name="Nyvall-Collen P."/>
            <person name="Peters A.F."/>
            <person name="Pommier C."/>
            <person name="Potin P."/>
            <person name="Poulain J."/>
            <person name="Quesneville H."/>
            <person name="Read B."/>
            <person name="Rensing S.A."/>
            <person name="Ritter A."/>
            <person name="Rousvoal S."/>
            <person name="Samanta M."/>
            <person name="Samson G."/>
            <person name="Schroeder D.C."/>
            <person name="Segurens B."/>
            <person name="Strittmatter M."/>
            <person name="Tonon T."/>
            <person name="Tregear J.W."/>
            <person name="Valentin K."/>
            <person name="von Dassow P."/>
            <person name="Yamagishi T."/>
            <person name="Van de Peer Y."/>
            <person name="Wincker P."/>
        </authorList>
    </citation>
    <scope>NUCLEOTIDE SEQUENCE [LARGE SCALE GENOMIC DNA]</scope>
    <source>
        <strain evidence="6">Ec32 / CCAP1310/4</strain>
    </source>
</reference>
<keyword evidence="4" id="KW-0539">Nucleus</keyword>
<organism evidence="5 6">
    <name type="scientific">Ectocarpus siliculosus</name>
    <name type="common">Brown alga</name>
    <name type="synonym">Conferva siliculosa</name>
    <dbReference type="NCBI Taxonomy" id="2880"/>
    <lineage>
        <taxon>Eukaryota</taxon>
        <taxon>Sar</taxon>
        <taxon>Stramenopiles</taxon>
        <taxon>Ochrophyta</taxon>
        <taxon>PX clade</taxon>
        <taxon>Phaeophyceae</taxon>
        <taxon>Ectocarpales</taxon>
        <taxon>Ectocarpaceae</taxon>
        <taxon>Ectocarpus</taxon>
    </lineage>
</organism>
<dbReference type="InterPro" id="IPR029055">
    <property type="entry name" value="Ntn_hydrolases_N"/>
</dbReference>
<dbReference type="InterPro" id="IPR001353">
    <property type="entry name" value="Proteasome_sua/b"/>
</dbReference>
<comment type="subcellular location">
    <subcellularLocation>
        <location evidence="1">Nucleus</location>
    </subcellularLocation>
</comment>
<proteinExistence type="predicted"/>
<dbReference type="InterPro" id="IPR023333">
    <property type="entry name" value="Proteasome_suB-type"/>
</dbReference>
<dbReference type="GO" id="GO:0019774">
    <property type="term" value="C:proteasome core complex, beta-subunit complex"/>
    <property type="evidence" value="ECO:0007669"/>
    <property type="project" value="InterPro"/>
</dbReference>
<dbReference type="PANTHER" id="PTHR32194:SF10">
    <property type="entry name" value="PROTEASOME SUBUNIT BETA TYPE-3"/>
    <property type="match status" value="1"/>
</dbReference>
<dbReference type="FunFam" id="3.60.20.10:FF:000003">
    <property type="entry name" value="Proteasome subunit beta type-3"/>
    <property type="match status" value="1"/>
</dbReference>
<dbReference type="EMBL" id="FN649760">
    <property type="protein sequence ID" value="CBJ32446.1"/>
    <property type="molecule type" value="Genomic_DNA"/>
</dbReference>
<evidence type="ECO:0000313" key="5">
    <source>
        <dbReference type="EMBL" id="CBJ32446.1"/>
    </source>
</evidence>
<dbReference type="eggNOG" id="KOG0180">
    <property type="taxonomic scope" value="Eukaryota"/>
</dbReference>
<dbReference type="Gene3D" id="3.60.20.10">
    <property type="entry name" value="Glutamine Phosphoribosylpyrophosphate, subunit 1, domain 1"/>
    <property type="match status" value="1"/>
</dbReference>
<dbReference type="OrthoDB" id="204949at2759"/>
<dbReference type="STRING" id="2880.D7FY33"/>
<keyword evidence="6" id="KW-1185">Reference proteome</keyword>
<dbReference type="MEROPS" id="T01.P02"/>
<protein>
    <recommendedName>
        <fullName evidence="7">Proteasome subunit beta</fullName>
    </recommendedName>
</protein>
<accession>D7FY33</accession>
<keyword evidence="2" id="KW-0963">Cytoplasm</keyword>
<evidence type="ECO:0000313" key="6">
    <source>
        <dbReference type="Proteomes" id="UP000002630"/>
    </source>
</evidence>
<keyword evidence="3" id="KW-0647">Proteasome</keyword>